<keyword evidence="3" id="KW-1185">Reference proteome</keyword>
<protein>
    <recommendedName>
        <fullName evidence="1">Reverse transcriptase Ty1/copia-type domain-containing protein</fullName>
    </recommendedName>
</protein>
<evidence type="ECO:0000259" key="1">
    <source>
        <dbReference type="Pfam" id="PF07727"/>
    </source>
</evidence>
<proteinExistence type="predicted"/>
<feature type="domain" description="Reverse transcriptase Ty1/copia-type" evidence="1">
    <location>
        <begin position="64"/>
        <end position="164"/>
    </location>
</feature>
<dbReference type="AlphaFoldDB" id="A0A5B6WEP0"/>
<dbReference type="InterPro" id="IPR013103">
    <property type="entry name" value="RVT_2"/>
</dbReference>
<dbReference type="InterPro" id="IPR043502">
    <property type="entry name" value="DNA/RNA_pol_sf"/>
</dbReference>
<dbReference type="SUPFAM" id="SSF56672">
    <property type="entry name" value="DNA/RNA polymerases"/>
    <property type="match status" value="1"/>
</dbReference>
<dbReference type="Proteomes" id="UP000325315">
    <property type="component" value="Unassembled WGS sequence"/>
</dbReference>
<reference evidence="3" key="1">
    <citation type="journal article" date="2019" name="Plant Biotechnol. J.">
        <title>Genome sequencing of the Australian wild diploid species Gossypium australe highlights disease resistance and delayed gland morphogenesis.</title>
        <authorList>
            <person name="Cai Y."/>
            <person name="Cai X."/>
            <person name="Wang Q."/>
            <person name="Wang P."/>
            <person name="Zhang Y."/>
            <person name="Cai C."/>
            <person name="Xu Y."/>
            <person name="Wang K."/>
            <person name="Zhou Z."/>
            <person name="Wang C."/>
            <person name="Geng S."/>
            <person name="Li B."/>
            <person name="Dong Q."/>
            <person name="Hou Y."/>
            <person name="Wang H."/>
            <person name="Ai P."/>
            <person name="Liu Z."/>
            <person name="Yi F."/>
            <person name="Sun M."/>
            <person name="An G."/>
            <person name="Cheng J."/>
            <person name="Zhang Y."/>
            <person name="Shi Q."/>
            <person name="Xie Y."/>
            <person name="Shi X."/>
            <person name="Chang Y."/>
            <person name="Huang F."/>
            <person name="Chen Y."/>
            <person name="Hong S."/>
            <person name="Mi L."/>
            <person name="Sun Q."/>
            <person name="Zhang L."/>
            <person name="Zhou B."/>
            <person name="Peng R."/>
            <person name="Zhang X."/>
            <person name="Liu F."/>
        </authorList>
    </citation>
    <scope>NUCLEOTIDE SEQUENCE [LARGE SCALE GENOMIC DNA]</scope>
    <source>
        <strain evidence="3">cv. PA1801</strain>
    </source>
</reference>
<organism evidence="2 3">
    <name type="scientific">Gossypium australe</name>
    <dbReference type="NCBI Taxonomy" id="47621"/>
    <lineage>
        <taxon>Eukaryota</taxon>
        <taxon>Viridiplantae</taxon>
        <taxon>Streptophyta</taxon>
        <taxon>Embryophyta</taxon>
        <taxon>Tracheophyta</taxon>
        <taxon>Spermatophyta</taxon>
        <taxon>Magnoliopsida</taxon>
        <taxon>eudicotyledons</taxon>
        <taxon>Gunneridae</taxon>
        <taxon>Pentapetalae</taxon>
        <taxon>rosids</taxon>
        <taxon>malvids</taxon>
        <taxon>Malvales</taxon>
        <taxon>Malvaceae</taxon>
        <taxon>Malvoideae</taxon>
        <taxon>Gossypium</taxon>
    </lineage>
</organism>
<dbReference type="OrthoDB" id="414945at2759"/>
<evidence type="ECO:0000313" key="2">
    <source>
        <dbReference type="EMBL" id="KAA3480271.1"/>
    </source>
</evidence>
<comment type="caution">
    <text evidence="2">The sequence shown here is derived from an EMBL/GenBank/DDBJ whole genome shotgun (WGS) entry which is preliminary data.</text>
</comment>
<evidence type="ECO:0000313" key="3">
    <source>
        <dbReference type="Proteomes" id="UP000325315"/>
    </source>
</evidence>
<dbReference type="Pfam" id="PF07727">
    <property type="entry name" value="RVT_2"/>
    <property type="match status" value="1"/>
</dbReference>
<sequence length="180" mass="20622">MLEFFILRHFKISYHILLREGWSLKSSNSRDIVSEHPKEKTGQGFPFPSENHLEFTLKMAKKVKNISKANNSIFVHRSGAQLLYVPVYVDDIIVTGSASQAIDRFVKKLDEQFSLKDLGKLSYFLGIEVNYTHDGIFLSQRKYIIDLLRKASMDKSNGFHTPMVTTCRLLAHKGSPVEDE</sequence>
<dbReference type="EMBL" id="SMMG02000003">
    <property type="protein sequence ID" value="KAA3480271.1"/>
    <property type="molecule type" value="Genomic_DNA"/>
</dbReference>
<accession>A0A5B6WEP0</accession>
<name>A0A5B6WEP0_9ROSI</name>
<gene>
    <name evidence="2" type="ORF">EPI10_020719</name>
</gene>